<reference evidence="1 2" key="1">
    <citation type="journal article" date="2020" name="Harmful Algae">
        <title>Molecular and morphological characterization of a novel dihydroanatoxin-a producing Microcoleus species (cyanobacteria) from the Russian River, California, USA.</title>
        <authorList>
            <person name="Conklin K.Y."/>
            <person name="Stancheva R."/>
            <person name="Otten T.G."/>
            <person name="Fadness R."/>
            <person name="Boyer G.L."/>
            <person name="Read B."/>
            <person name="Zhang X."/>
            <person name="Sheath R.G."/>
        </authorList>
    </citation>
    <scope>NUCLEOTIDE SEQUENCE [LARGE SCALE GENOMIC DNA]</scope>
    <source>
        <strain evidence="1 2">PTRS2</strain>
    </source>
</reference>
<keyword evidence="2" id="KW-1185">Reference proteome</keyword>
<dbReference type="EMBL" id="JBBLXS010000802">
    <property type="protein sequence ID" value="MEK0188873.1"/>
    <property type="molecule type" value="Genomic_DNA"/>
</dbReference>
<dbReference type="RefSeq" id="WP_340526300.1">
    <property type="nucleotide sequence ID" value="NZ_JBBLXS010000802.1"/>
</dbReference>
<proteinExistence type="predicted"/>
<dbReference type="NCBIfam" id="NF040661">
    <property type="entry name" value="Osc7112_2153fam"/>
    <property type="match status" value="1"/>
</dbReference>
<dbReference type="Proteomes" id="UP001384579">
    <property type="component" value="Unassembled WGS sequence"/>
</dbReference>
<sequence>MDRNGTSKLKRGKNKEMKPTVLISSTILAIITLLELSPVSKALPSPVTAKSTVNHEVELFTSNYSRRPCRDTDGGQYVCPRLIIPQDSAE</sequence>
<gene>
    <name evidence="1" type="ORF">WMG39_29085</name>
</gene>
<evidence type="ECO:0000313" key="2">
    <source>
        <dbReference type="Proteomes" id="UP001384579"/>
    </source>
</evidence>
<organism evidence="1 2">
    <name type="scientific">Microcoleus anatoxicus PTRS2</name>
    <dbReference type="NCBI Taxonomy" id="2705321"/>
    <lineage>
        <taxon>Bacteria</taxon>
        <taxon>Bacillati</taxon>
        <taxon>Cyanobacteriota</taxon>
        <taxon>Cyanophyceae</taxon>
        <taxon>Oscillatoriophycideae</taxon>
        <taxon>Oscillatoriales</taxon>
        <taxon>Microcoleaceae</taxon>
        <taxon>Microcoleus</taxon>
        <taxon>Microcoleus anatoxicus</taxon>
    </lineage>
</organism>
<name>A0ABU8YXE9_9CYAN</name>
<accession>A0ABU8YXE9</accession>
<protein>
    <submittedName>
        <fullName evidence="1">Osc7112_2153 family protein</fullName>
    </submittedName>
</protein>
<evidence type="ECO:0000313" key="1">
    <source>
        <dbReference type="EMBL" id="MEK0188873.1"/>
    </source>
</evidence>
<comment type="caution">
    <text evidence="1">The sequence shown here is derived from an EMBL/GenBank/DDBJ whole genome shotgun (WGS) entry which is preliminary data.</text>
</comment>